<dbReference type="AlphaFoldDB" id="A0A6T2CLG3"/>
<protein>
    <submittedName>
        <fullName evidence="4">Uncharacterized protein</fullName>
    </submittedName>
</protein>
<accession>A0A6T2CLG3</accession>
<evidence type="ECO:0000313" key="2">
    <source>
        <dbReference type="EMBL" id="CAE0820776.1"/>
    </source>
</evidence>
<reference evidence="4" key="1">
    <citation type="submission" date="2021-01" db="EMBL/GenBank/DDBJ databases">
        <authorList>
            <person name="Corre E."/>
            <person name="Pelletier E."/>
            <person name="Niang G."/>
            <person name="Scheremetjew M."/>
            <person name="Finn R."/>
            <person name="Kale V."/>
            <person name="Holt S."/>
            <person name="Cochrane G."/>
            <person name="Meng A."/>
            <person name="Brown T."/>
            <person name="Cohen L."/>
        </authorList>
    </citation>
    <scope>NUCLEOTIDE SEQUENCE</scope>
    <source>
        <strain evidence="4">CCMP1594</strain>
    </source>
</reference>
<feature type="region of interest" description="Disordered" evidence="1">
    <location>
        <begin position="1"/>
        <end position="33"/>
    </location>
</feature>
<evidence type="ECO:0000256" key="1">
    <source>
        <dbReference type="SAM" id="MobiDB-lite"/>
    </source>
</evidence>
<feature type="region of interest" description="Disordered" evidence="1">
    <location>
        <begin position="90"/>
        <end position="130"/>
    </location>
</feature>
<sequence length="130" mass="14835">MEVTPISKHGSKHKRFESVTPSPGYGTTYNNDESMDPFEKFETSLGSNILPSTRLSFGKSYVEEFMNEDETGDVDNLEKPSRVQQLVEQFEEHQRQMSSRSEHYHSSQGSQQDEFEVLLSQSPKGACGHW</sequence>
<gene>
    <name evidence="2" type="ORF">EGYM00163_LOCUS31948</name>
    <name evidence="3" type="ORF">EGYM00163_LOCUS31950</name>
    <name evidence="4" type="ORF">EGYM00163_LOCUS31951</name>
</gene>
<proteinExistence type="predicted"/>
<dbReference type="EMBL" id="HBJA01091923">
    <property type="protein sequence ID" value="CAE0820776.1"/>
    <property type="molecule type" value="Transcribed_RNA"/>
</dbReference>
<feature type="compositionally biased region" description="Polar residues" evidence="1">
    <location>
        <begin position="19"/>
        <end position="32"/>
    </location>
</feature>
<feature type="compositionally biased region" description="Basic and acidic residues" evidence="1">
    <location>
        <begin position="90"/>
        <end position="105"/>
    </location>
</feature>
<name>A0A6T2CLG3_9EUGL</name>
<evidence type="ECO:0000313" key="4">
    <source>
        <dbReference type="EMBL" id="CAE0820779.1"/>
    </source>
</evidence>
<evidence type="ECO:0000313" key="3">
    <source>
        <dbReference type="EMBL" id="CAE0820778.1"/>
    </source>
</evidence>
<organism evidence="4">
    <name type="scientific">Eutreptiella gymnastica</name>
    <dbReference type="NCBI Taxonomy" id="73025"/>
    <lineage>
        <taxon>Eukaryota</taxon>
        <taxon>Discoba</taxon>
        <taxon>Euglenozoa</taxon>
        <taxon>Euglenida</taxon>
        <taxon>Spirocuta</taxon>
        <taxon>Euglenophyceae</taxon>
        <taxon>Eutreptiales</taxon>
        <taxon>Eutreptiaceae</taxon>
        <taxon>Eutreptiella</taxon>
    </lineage>
</organism>
<dbReference type="EMBL" id="HBJA01091927">
    <property type="protein sequence ID" value="CAE0820778.1"/>
    <property type="molecule type" value="Transcribed_RNA"/>
</dbReference>
<dbReference type="EMBL" id="HBJA01091929">
    <property type="protein sequence ID" value="CAE0820779.1"/>
    <property type="molecule type" value="Transcribed_RNA"/>
</dbReference>